<reference evidence="1" key="1">
    <citation type="submission" date="2021-02" db="EMBL/GenBank/DDBJ databases">
        <title>Comparative genomics reveals that relaxation of natural selection precedes convergent phenotypic evolution of cavefish.</title>
        <authorList>
            <person name="Peng Z."/>
        </authorList>
    </citation>
    <scope>NUCLEOTIDE SEQUENCE</scope>
    <source>
        <tissue evidence="1">Muscle</tissue>
    </source>
</reference>
<evidence type="ECO:0000313" key="2">
    <source>
        <dbReference type="Proteomes" id="UP001059041"/>
    </source>
</evidence>
<keyword evidence="2" id="KW-1185">Reference proteome</keyword>
<dbReference type="Proteomes" id="UP001059041">
    <property type="component" value="Linkage Group LG23"/>
</dbReference>
<accession>A0A9W7T8C5</accession>
<organism evidence="1 2">
    <name type="scientific">Triplophysa rosa</name>
    <name type="common">Cave loach</name>
    <dbReference type="NCBI Taxonomy" id="992332"/>
    <lineage>
        <taxon>Eukaryota</taxon>
        <taxon>Metazoa</taxon>
        <taxon>Chordata</taxon>
        <taxon>Craniata</taxon>
        <taxon>Vertebrata</taxon>
        <taxon>Euteleostomi</taxon>
        <taxon>Actinopterygii</taxon>
        <taxon>Neopterygii</taxon>
        <taxon>Teleostei</taxon>
        <taxon>Ostariophysi</taxon>
        <taxon>Cypriniformes</taxon>
        <taxon>Nemacheilidae</taxon>
        <taxon>Triplophysa</taxon>
    </lineage>
</organism>
<comment type="caution">
    <text evidence="1">The sequence shown here is derived from an EMBL/GenBank/DDBJ whole genome shotgun (WGS) entry which is preliminary data.</text>
</comment>
<dbReference type="AlphaFoldDB" id="A0A9W7T8C5"/>
<proteinExistence type="predicted"/>
<protein>
    <submittedName>
        <fullName evidence="1">Uncharacterized protein</fullName>
    </submittedName>
</protein>
<sequence length="138" mass="15607">MRTQLLISVKYACAHTRKFPLKGEVRMRNLLFSAGEEEVYARAAHCTSEPRWGTLGFDSLEGAVVLRNQMKMFVAGGQEDHCKDLIGLNKVTVLPLAKDDMNRILSNKSKELLVKKANEDDWLLKKVIGFTLLQTMLL</sequence>
<gene>
    <name evidence="1" type="ORF">IRJ41_005772</name>
</gene>
<name>A0A9W7T8C5_TRIRA</name>
<evidence type="ECO:0000313" key="1">
    <source>
        <dbReference type="EMBL" id="KAI7792344.1"/>
    </source>
</evidence>
<dbReference type="EMBL" id="JAFHDT010000023">
    <property type="protein sequence ID" value="KAI7792344.1"/>
    <property type="molecule type" value="Genomic_DNA"/>
</dbReference>